<feature type="compositionally biased region" description="Pro residues" evidence="7">
    <location>
        <begin position="619"/>
        <end position="632"/>
    </location>
</feature>
<evidence type="ECO:0000313" key="12">
    <source>
        <dbReference type="Proteomes" id="UP001597295"/>
    </source>
</evidence>
<feature type="domain" description="ABC transmembrane type-1" evidence="10">
    <location>
        <begin position="16"/>
        <end position="295"/>
    </location>
</feature>
<accession>A0ABW5DVM0</accession>
<dbReference type="PROSITE" id="PS50929">
    <property type="entry name" value="ABC_TM1F"/>
    <property type="match status" value="1"/>
</dbReference>
<keyword evidence="6 8" id="KW-0472">Membrane</keyword>
<feature type="transmembrane region" description="Helical" evidence="8">
    <location>
        <begin position="46"/>
        <end position="67"/>
    </location>
</feature>
<dbReference type="RefSeq" id="WP_379878086.1">
    <property type="nucleotide sequence ID" value="NZ_JBHUIP010000014.1"/>
</dbReference>
<keyword evidence="3" id="KW-0547">Nucleotide-binding</keyword>
<protein>
    <submittedName>
        <fullName evidence="11">Peptidase domain-containing ABC transporter</fullName>
    </submittedName>
</protein>
<evidence type="ECO:0000256" key="3">
    <source>
        <dbReference type="ARBA" id="ARBA00022741"/>
    </source>
</evidence>
<comment type="caution">
    <text evidence="11">The sequence shown here is derived from an EMBL/GenBank/DDBJ whole genome shotgun (WGS) entry which is preliminary data.</text>
</comment>
<feature type="compositionally biased region" description="Basic and acidic residues" evidence="7">
    <location>
        <begin position="673"/>
        <end position="682"/>
    </location>
</feature>
<evidence type="ECO:0000256" key="1">
    <source>
        <dbReference type="ARBA" id="ARBA00004651"/>
    </source>
</evidence>
<dbReference type="InterPro" id="IPR027417">
    <property type="entry name" value="P-loop_NTPase"/>
</dbReference>
<dbReference type="Gene3D" id="3.40.50.300">
    <property type="entry name" value="P-loop containing nucleotide triphosphate hydrolases"/>
    <property type="match status" value="1"/>
</dbReference>
<dbReference type="SUPFAM" id="SSF90123">
    <property type="entry name" value="ABC transporter transmembrane region"/>
    <property type="match status" value="1"/>
</dbReference>
<dbReference type="Proteomes" id="UP001597295">
    <property type="component" value="Unassembled WGS sequence"/>
</dbReference>
<gene>
    <name evidence="11" type="ORF">ACFSM5_18670</name>
</gene>
<dbReference type="InterPro" id="IPR036640">
    <property type="entry name" value="ABC1_TM_sf"/>
</dbReference>
<feature type="domain" description="ABC transporter" evidence="9">
    <location>
        <begin position="328"/>
        <end position="563"/>
    </location>
</feature>
<dbReference type="Pfam" id="PF00664">
    <property type="entry name" value="ABC_membrane"/>
    <property type="match status" value="1"/>
</dbReference>
<evidence type="ECO:0000313" key="11">
    <source>
        <dbReference type="EMBL" id="MFD2264937.1"/>
    </source>
</evidence>
<keyword evidence="5 8" id="KW-1133">Transmembrane helix</keyword>
<dbReference type="InterPro" id="IPR039421">
    <property type="entry name" value="Type_1_exporter"/>
</dbReference>
<evidence type="ECO:0000256" key="7">
    <source>
        <dbReference type="SAM" id="MobiDB-lite"/>
    </source>
</evidence>
<feature type="compositionally biased region" description="Pro residues" evidence="7">
    <location>
        <begin position="596"/>
        <end position="610"/>
    </location>
</feature>
<dbReference type="PROSITE" id="PS50893">
    <property type="entry name" value="ABC_TRANSPORTER_2"/>
    <property type="match status" value="1"/>
</dbReference>
<dbReference type="InterPro" id="IPR003439">
    <property type="entry name" value="ABC_transporter-like_ATP-bd"/>
</dbReference>
<evidence type="ECO:0000259" key="9">
    <source>
        <dbReference type="PROSITE" id="PS50893"/>
    </source>
</evidence>
<dbReference type="EMBL" id="JBHUIP010000014">
    <property type="protein sequence ID" value="MFD2264937.1"/>
    <property type="molecule type" value="Genomic_DNA"/>
</dbReference>
<feature type="region of interest" description="Disordered" evidence="7">
    <location>
        <begin position="548"/>
        <end position="682"/>
    </location>
</feature>
<organism evidence="11 12">
    <name type="scientific">Lacibacterium aquatile</name>
    <dbReference type="NCBI Taxonomy" id="1168082"/>
    <lineage>
        <taxon>Bacteria</taxon>
        <taxon>Pseudomonadati</taxon>
        <taxon>Pseudomonadota</taxon>
        <taxon>Alphaproteobacteria</taxon>
        <taxon>Rhodospirillales</taxon>
        <taxon>Rhodospirillaceae</taxon>
    </lineage>
</organism>
<feature type="compositionally biased region" description="Low complexity" evidence="7">
    <location>
        <begin position="581"/>
        <end position="595"/>
    </location>
</feature>
<sequence length="682" mass="73654">MNIGTFARAPGIRLEVFLVSLIINVLALALPLALLQVYDRILPNQGYATTTVLVLAVLGALALEALLRLARSYLMGILGMRFERRCAEAAVQHVLHADLDAFERDNSGLHIERINAVGQLRDYYSGQSILTLYDLPFAGVYMWLVWVLGGPLFWVPTIMLAAYMFIGLIWGGRLQGHVERLTNLENQRMGFLIGAVSGIHTVKSLAMEEGVTRRYETLQETRSAQSLKVDLMNTVLLDLGAAIGQWCTIMVVSLGAILVLNDQISTGALSACLLLAGRALQPLQNAVNFWTRFQTITTARRQLRELFALPKEHVALSSGAPSTLEGAVQLDHVSFKFPGADRALLDDISLKVPAGEIIAISGINGSGKSVLMSIIAGLQQPSDGRVLLDGLEPYRHDPTVLDDQVAYMAQREQLFRGTILENLSMFRPERRDRSAMLARLTGLAETVSNLPQGYRTMVSDGAQEFLPRGVIQQIAIVRALAGDPRLILFDEANTAMDDLADRAFKKLLTEMKGKATAILVTHRPSIMRLADRTFRLEDGKLNEFKMESLPVRPPAPPAPPAAPPTASTPMQPPAQRPVAPPAQARAPQAQPQQPQAAPPKAPQPLQPQPLQPRAATGPGPAPAPAAGGPPPVSLSVLKPVPAAPSEPPPPPQPLKLSMKRPTPPDAPSAPEKGPSDEPPKAG</sequence>
<name>A0ABW5DVM0_9PROT</name>
<feature type="transmembrane region" description="Helical" evidence="8">
    <location>
        <begin position="129"/>
        <end position="146"/>
    </location>
</feature>
<feature type="transmembrane region" description="Helical" evidence="8">
    <location>
        <begin position="12"/>
        <end position="34"/>
    </location>
</feature>
<evidence type="ECO:0000256" key="2">
    <source>
        <dbReference type="ARBA" id="ARBA00022692"/>
    </source>
</evidence>
<keyword evidence="12" id="KW-1185">Reference proteome</keyword>
<keyword evidence="2 8" id="KW-0812">Transmembrane</keyword>
<evidence type="ECO:0000256" key="5">
    <source>
        <dbReference type="ARBA" id="ARBA00022989"/>
    </source>
</evidence>
<dbReference type="SUPFAM" id="SSF52540">
    <property type="entry name" value="P-loop containing nucleoside triphosphate hydrolases"/>
    <property type="match status" value="1"/>
</dbReference>
<evidence type="ECO:0000256" key="4">
    <source>
        <dbReference type="ARBA" id="ARBA00022840"/>
    </source>
</evidence>
<evidence type="ECO:0000259" key="10">
    <source>
        <dbReference type="PROSITE" id="PS50929"/>
    </source>
</evidence>
<dbReference type="InterPro" id="IPR003593">
    <property type="entry name" value="AAA+_ATPase"/>
</dbReference>
<evidence type="ECO:0000256" key="8">
    <source>
        <dbReference type="SAM" id="Phobius"/>
    </source>
</evidence>
<evidence type="ECO:0000256" key="6">
    <source>
        <dbReference type="ARBA" id="ARBA00023136"/>
    </source>
</evidence>
<dbReference type="InterPro" id="IPR011527">
    <property type="entry name" value="ABC1_TM_dom"/>
</dbReference>
<feature type="compositionally biased region" description="Pro residues" evidence="7">
    <location>
        <begin position="551"/>
        <end position="563"/>
    </location>
</feature>
<dbReference type="PANTHER" id="PTHR43394">
    <property type="entry name" value="ATP-DEPENDENT PERMEASE MDL1, MITOCHONDRIAL"/>
    <property type="match status" value="1"/>
</dbReference>
<reference evidence="12" key="1">
    <citation type="journal article" date="2019" name="Int. J. Syst. Evol. Microbiol.">
        <title>The Global Catalogue of Microorganisms (GCM) 10K type strain sequencing project: providing services to taxonomists for standard genome sequencing and annotation.</title>
        <authorList>
            <consortium name="The Broad Institute Genomics Platform"/>
            <consortium name="The Broad Institute Genome Sequencing Center for Infectious Disease"/>
            <person name="Wu L."/>
            <person name="Ma J."/>
        </authorList>
    </citation>
    <scope>NUCLEOTIDE SEQUENCE [LARGE SCALE GENOMIC DNA]</scope>
    <source>
        <strain evidence="12">CGMCC 1.19062</strain>
    </source>
</reference>
<proteinExistence type="predicted"/>
<comment type="subcellular location">
    <subcellularLocation>
        <location evidence="1">Cell membrane</location>
        <topology evidence="1">Multi-pass membrane protein</topology>
    </subcellularLocation>
</comment>
<feature type="transmembrane region" description="Helical" evidence="8">
    <location>
        <begin position="235"/>
        <end position="260"/>
    </location>
</feature>
<keyword evidence="4" id="KW-0067">ATP-binding</keyword>
<dbReference type="PANTHER" id="PTHR43394:SF1">
    <property type="entry name" value="ATP-BINDING CASSETTE SUB-FAMILY B MEMBER 10, MITOCHONDRIAL"/>
    <property type="match status" value="1"/>
</dbReference>
<feature type="compositionally biased region" description="Pro residues" evidence="7">
    <location>
        <begin position="641"/>
        <end position="653"/>
    </location>
</feature>
<dbReference type="Gene3D" id="1.20.1560.10">
    <property type="entry name" value="ABC transporter type 1, transmembrane domain"/>
    <property type="match status" value="1"/>
</dbReference>
<feature type="compositionally biased region" description="Pro residues" evidence="7">
    <location>
        <begin position="570"/>
        <end position="580"/>
    </location>
</feature>
<dbReference type="Pfam" id="PF00005">
    <property type="entry name" value="ABC_tran"/>
    <property type="match status" value="1"/>
</dbReference>
<feature type="transmembrane region" description="Helical" evidence="8">
    <location>
        <begin position="152"/>
        <end position="171"/>
    </location>
</feature>
<dbReference type="SMART" id="SM00382">
    <property type="entry name" value="AAA"/>
    <property type="match status" value="1"/>
</dbReference>